<dbReference type="InterPro" id="IPR006696">
    <property type="entry name" value="DUF423"/>
</dbReference>
<keyword evidence="3 6" id="KW-0812">Transmembrane</keyword>
<proteinExistence type="inferred from homology"/>
<evidence type="ECO:0000256" key="4">
    <source>
        <dbReference type="ARBA" id="ARBA00022989"/>
    </source>
</evidence>
<keyword evidence="8" id="KW-1185">Reference proteome</keyword>
<evidence type="ECO:0000256" key="2">
    <source>
        <dbReference type="ARBA" id="ARBA00009694"/>
    </source>
</evidence>
<feature type="transmembrane region" description="Helical" evidence="6">
    <location>
        <begin position="42"/>
        <end position="62"/>
    </location>
</feature>
<dbReference type="Pfam" id="PF04241">
    <property type="entry name" value="DUF423"/>
    <property type="match status" value="1"/>
</dbReference>
<accession>A0A1G6Y324</accession>
<evidence type="ECO:0000256" key="3">
    <source>
        <dbReference type="ARBA" id="ARBA00022692"/>
    </source>
</evidence>
<gene>
    <name evidence="7" type="ORF">SAMN05421636_102102</name>
</gene>
<evidence type="ECO:0000313" key="7">
    <source>
        <dbReference type="EMBL" id="SDD84894.1"/>
    </source>
</evidence>
<sequence>MNKTIFLVGILFGILAVLLGAFGAHGLENLVDADAIQTWETGVTYQMYHALLLLVLANVNVIPESHKKWIFYCILAGIILFSFSIYFLATNTLTSFDFKTIGFVTPIGGLFLILAWALLGFRYWKCFK</sequence>
<dbReference type="OrthoDB" id="9802121at2"/>
<evidence type="ECO:0000313" key="8">
    <source>
        <dbReference type="Proteomes" id="UP000199109"/>
    </source>
</evidence>
<comment type="subcellular location">
    <subcellularLocation>
        <location evidence="1">Membrane</location>
        <topology evidence="1">Multi-pass membrane protein</topology>
    </subcellularLocation>
</comment>
<evidence type="ECO:0000256" key="6">
    <source>
        <dbReference type="SAM" id="Phobius"/>
    </source>
</evidence>
<dbReference type="EMBL" id="FNAO01000002">
    <property type="protein sequence ID" value="SDD84894.1"/>
    <property type="molecule type" value="Genomic_DNA"/>
</dbReference>
<dbReference type="Proteomes" id="UP000199109">
    <property type="component" value="Unassembled WGS sequence"/>
</dbReference>
<feature type="transmembrane region" description="Helical" evidence="6">
    <location>
        <begin position="69"/>
        <end position="89"/>
    </location>
</feature>
<organism evidence="7 8">
    <name type="scientific">Pricia antarctica</name>
    <dbReference type="NCBI Taxonomy" id="641691"/>
    <lineage>
        <taxon>Bacteria</taxon>
        <taxon>Pseudomonadati</taxon>
        <taxon>Bacteroidota</taxon>
        <taxon>Flavobacteriia</taxon>
        <taxon>Flavobacteriales</taxon>
        <taxon>Flavobacteriaceae</taxon>
        <taxon>Pricia</taxon>
    </lineage>
</organism>
<feature type="transmembrane region" description="Helical" evidence="6">
    <location>
        <begin position="101"/>
        <end position="124"/>
    </location>
</feature>
<dbReference type="GO" id="GO:0005886">
    <property type="term" value="C:plasma membrane"/>
    <property type="evidence" value="ECO:0007669"/>
    <property type="project" value="TreeGrafter"/>
</dbReference>
<keyword evidence="5 6" id="KW-0472">Membrane</keyword>
<comment type="similarity">
    <text evidence="2">Belongs to the UPF0382 family.</text>
</comment>
<dbReference type="STRING" id="641691.SAMN05421636_102102"/>
<dbReference type="PANTHER" id="PTHR43461:SF1">
    <property type="entry name" value="TRANSMEMBRANE PROTEIN 256"/>
    <property type="match status" value="1"/>
</dbReference>
<evidence type="ECO:0000256" key="1">
    <source>
        <dbReference type="ARBA" id="ARBA00004141"/>
    </source>
</evidence>
<keyword evidence="4 6" id="KW-1133">Transmembrane helix</keyword>
<reference evidence="7 8" key="1">
    <citation type="submission" date="2016-10" db="EMBL/GenBank/DDBJ databases">
        <authorList>
            <person name="de Groot N.N."/>
        </authorList>
    </citation>
    <scope>NUCLEOTIDE SEQUENCE [LARGE SCALE GENOMIC DNA]</scope>
    <source>
        <strain evidence="7 8">DSM 23421</strain>
    </source>
</reference>
<evidence type="ECO:0000256" key="5">
    <source>
        <dbReference type="ARBA" id="ARBA00023136"/>
    </source>
</evidence>
<name>A0A1G6Y324_9FLAO</name>
<dbReference type="PANTHER" id="PTHR43461">
    <property type="entry name" value="TRANSMEMBRANE PROTEIN 256"/>
    <property type="match status" value="1"/>
</dbReference>
<dbReference type="AlphaFoldDB" id="A0A1G6Y324"/>
<dbReference type="RefSeq" id="WP_091865818.1">
    <property type="nucleotide sequence ID" value="NZ_FNAO01000002.1"/>
</dbReference>
<protein>
    <submittedName>
        <fullName evidence="7">Uncharacterized membrane protein YgdD, TMEM256/DUF423 family</fullName>
    </submittedName>
</protein>